<sequence>MLQALLTNVPIKTGTDNDWYYKKYADGTFEAWVSTGTIIISGLAQTGYNYYKTVEVTNLPTLATEVTSINISANSSDFWVGSVGWSLETRKISAFMLRSINYEYQASFSLHMFGKWK</sequence>
<dbReference type="Proteomes" id="UP001524502">
    <property type="component" value="Unassembled WGS sequence"/>
</dbReference>
<reference evidence="1 2" key="1">
    <citation type="submission" date="2022-06" db="EMBL/GenBank/DDBJ databases">
        <title>Isolation of gut microbiota from human fecal samples.</title>
        <authorList>
            <person name="Pamer E.G."/>
            <person name="Barat B."/>
            <person name="Waligurski E."/>
            <person name="Medina S."/>
            <person name="Paddock L."/>
            <person name="Mostad J."/>
        </authorList>
    </citation>
    <scope>NUCLEOTIDE SEQUENCE [LARGE SCALE GENOMIC DNA]</scope>
    <source>
        <strain evidence="1 2">SL.3.17</strain>
    </source>
</reference>
<proteinExistence type="predicted"/>
<evidence type="ECO:0000313" key="2">
    <source>
        <dbReference type="Proteomes" id="UP001524502"/>
    </source>
</evidence>
<gene>
    <name evidence="1" type="ORF">NE619_10485</name>
</gene>
<accession>A0ABT1RPN0</accession>
<name>A0ABT1RPN0_9FIRM</name>
<protein>
    <submittedName>
        <fullName evidence="1">Uncharacterized protein</fullName>
    </submittedName>
</protein>
<evidence type="ECO:0000313" key="1">
    <source>
        <dbReference type="EMBL" id="MCQ4637153.1"/>
    </source>
</evidence>
<comment type="caution">
    <text evidence="1">The sequence shown here is derived from an EMBL/GenBank/DDBJ whole genome shotgun (WGS) entry which is preliminary data.</text>
</comment>
<organism evidence="1 2">
    <name type="scientific">Anaerovorax odorimutans</name>
    <dbReference type="NCBI Taxonomy" id="109327"/>
    <lineage>
        <taxon>Bacteria</taxon>
        <taxon>Bacillati</taxon>
        <taxon>Bacillota</taxon>
        <taxon>Clostridia</taxon>
        <taxon>Peptostreptococcales</taxon>
        <taxon>Anaerovoracaceae</taxon>
        <taxon>Anaerovorax</taxon>
    </lineage>
</organism>
<dbReference type="EMBL" id="JANFXK010000010">
    <property type="protein sequence ID" value="MCQ4637153.1"/>
    <property type="molecule type" value="Genomic_DNA"/>
</dbReference>
<keyword evidence="2" id="KW-1185">Reference proteome</keyword>